<protein>
    <submittedName>
        <fullName evidence="1">Uncharacterized protein</fullName>
    </submittedName>
</protein>
<reference evidence="1 2" key="1">
    <citation type="journal article" date="2017" name="Nat. Ecol. Evol.">
        <title>Scallop genome provides insights into evolution of bilaterian karyotype and development.</title>
        <authorList>
            <person name="Wang S."/>
            <person name="Zhang J."/>
            <person name="Jiao W."/>
            <person name="Li J."/>
            <person name="Xun X."/>
            <person name="Sun Y."/>
            <person name="Guo X."/>
            <person name="Huan P."/>
            <person name="Dong B."/>
            <person name="Zhang L."/>
            <person name="Hu X."/>
            <person name="Sun X."/>
            <person name="Wang J."/>
            <person name="Zhao C."/>
            <person name="Wang Y."/>
            <person name="Wang D."/>
            <person name="Huang X."/>
            <person name="Wang R."/>
            <person name="Lv J."/>
            <person name="Li Y."/>
            <person name="Zhang Z."/>
            <person name="Liu B."/>
            <person name="Lu W."/>
            <person name="Hui Y."/>
            <person name="Liang J."/>
            <person name="Zhou Z."/>
            <person name="Hou R."/>
            <person name="Li X."/>
            <person name="Liu Y."/>
            <person name="Li H."/>
            <person name="Ning X."/>
            <person name="Lin Y."/>
            <person name="Zhao L."/>
            <person name="Xing Q."/>
            <person name="Dou J."/>
            <person name="Li Y."/>
            <person name="Mao J."/>
            <person name="Guo H."/>
            <person name="Dou H."/>
            <person name="Li T."/>
            <person name="Mu C."/>
            <person name="Jiang W."/>
            <person name="Fu Q."/>
            <person name="Fu X."/>
            <person name="Miao Y."/>
            <person name="Liu J."/>
            <person name="Yu Q."/>
            <person name="Li R."/>
            <person name="Liao H."/>
            <person name="Li X."/>
            <person name="Kong Y."/>
            <person name="Jiang Z."/>
            <person name="Chourrout D."/>
            <person name="Li R."/>
            <person name="Bao Z."/>
        </authorList>
    </citation>
    <scope>NUCLEOTIDE SEQUENCE [LARGE SCALE GENOMIC DNA]</scope>
    <source>
        <strain evidence="1 2">PY_sf001</strain>
    </source>
</reference>
<accession>A0A210R2F5</accession>
<evidence type="ECO:0000313" key="1">
    <source>
        <dbReference type="EMBL" id="OWF55124.1"/>
    </source>
</evidence>
<comment type="caution">
    <text evidence="1">The sequence shown here is derived from an EMBL/GenBank/DDBJ whole genome shotgun (WGS) entry which is preliminary data.</text>
</comment>
<keyword evidence="2" id="KW-1185">Reference proteome</keyword>
<dbReference type="EMBL" id="NEDP02000757">
    <property type="protein sequence ID" value="OWF55124.1"/>
    <property type="molecule type" value="Genomic_DNA"/>
</dbReference>
<evidence type="ECO:0000313" key="2">
    <source>
        <dbReference type="Proteomes" id="UP000242188"/>
    </source>
</evidence>
<dbReference type="AlphaFoldDB" id="A0A210R2F5"/>
<gene>
    <name evidence="1" type="ORF">KP79_PYT07047</name>
</gene>
<name>A0A210R2F5_MIZYE</name>
<organism evidence="1 2">
    <name type="scientific">Mizuhopecten yessoensis</name>
    <name type="common">Japanese scallop</name>
    <name type="synonym">Patinopecten yessoensis</name>
    <dbReference type="NCBI Taxonomy" id="6573"/>
    <lineage>
        <taxon>Eukaryota</taxon>
        <taxon>Metazoa</taxon>
        <taxon>Spiralia</taxon>
        <taxon>Lophotrochozoa</taxon>
        <taxon>Mollusca</taxon>
        <taxon>Bivalvia</taxon>
        <taxon>Autobranchia</taxon>
        <taxon>Pteriomorphia</taxon>
        <taxon>Pectinida</taxon>
        <taxon>Pectinoidea</taxon>
        <taxon>Pectinidae</taxon>
        <taxon>Mizuhopecten</taxon>
    </lineage>
</organism>
<dbReference type="Proteomes" id="UP000242188">
    <property type="component" value="Unassembled WGS sequence"/>
</dbReference>
<sequence>MEFVRWELHVDVATPASAATHARVLIARPDVNVEAPTSCAPKIVSQGNAAEPKTASATGSVHAQNAGATAHLGLARAVWAVLDQTHASVVQVARVKSKR</sequence>
<proteinExistence type="predicted"/>